<proteinExistence type="predicted"/>
<protein>
    <submittedName>
        <fullName evidence="1">Uncharacterized protein</fullName>
    </submittedName>
</protein>
<reference evidence="1" key="1">
    <citation type="submission" date="2022-08" db="EMBL/GenBank/DDBJ databases">
        <authorList>
            <person name="Deng Y."/>
            <person name="Han X.-F."/>
            <person name="Zhang Y.-Q."/>
        </authorList>
    </citation>
    <scope>NUCLEOTIDE SEQUENCE</scope>
    <source>
        <strain evidence="1">CPCC 203407</strain>
    </source>
</reference>
<evidence type="ECO:0000313" key="1">
    <source>
        <dbReference type="EMBL" id="MCS5726244.1"/>
    </source>
</evidence>
<accession>A0AA42BVA6</accession>
<keyword evidence="2" id="KW-1185">Reference proteome</keyword>
<dbReference type="AlphaFoldDB" id="A0AA42BVA6"/>
<name>A0AA42BVA6_9MICO</name>
<sequence>MASSQVFSSPTPPSESVAYPVPLRLDRSGAPECYGLRNVSDEPLRGLSFSLLGSGLMRATPPLLLAPGHEMTLRIRGSTLPESAILIIRWFRPNGDEYLWRVSF</sequence>
<comment type="caution">
    <text evidence="1">The sequence shown here is derived from an EMBL/GenBank/DDBJ whole genome shotgun (WGS) entry which is preliminary data.</text>
</comment>
<dbReference type="EMBL" id="JANLCK010000004">
    <property type="protein sequence ID" value="MCS5726244.1"/>
    <property type="molecule type" value="Genomic_DNA"/>
</dbReference>
<dbReference type="RefSeq" id="WP_259527632.1">
    <property type="nucleotide sequence ID" value="NZ_JANLCK010000004.1"/>
</dbReference>
<dbReference type="Proteomes" id="UP001165587">
    <property type="component" value="Unassembled WGS sequence"/>
</dbReference>
<evidence type="ECO:0000313" key="2">
    <source>
        <dbReference type="Proteomes" id="UP001165587"/>
    </source>
</evidence>
<organism evidence="1 2">
    <name type="scientific">Herbiconiux oxytropis</name>
    <dbReference type="NCBI Taxonomy" id="2970915"/>
    <lineage>
        <taxon>Bacteria</taxon>
        <taxon>Bacillati</taxon>
        <taxon>Actinomycetota</taxon>
        <taxon>Actinomycetes</taxon>
        <taxon>Micrococcales</taxon>
        <taxon>Microbacteriaceae</taxon>
        <taxon>Herbiconiux</taxon>
    </lineage>
</organism>
<gene>
    <name evidence="1" type="ORF">N1028_10105</name>
</gene>